<dbReference type="InterPro" id="IPR013767">
    <property type="entry name" value="PAS_fold"/>
</dbReference>
<dbReference type="GO" id="GO:0005524">
    <property type="term" value="F:ATP binding"/>
    <property type="evidence" value="ECO:0007669"/>
    <property type="project" value="UniProtKB-KW"/>
</dbReference>
<evidence type="ECO:0000256" key="1">
    <source>
        <dbReference type="ARBA" id="ARBA00000085"/>
    </source>
</evidence>
<evidence type="ECO:0000256" key="6">
    <source>
        <dbReference type="ARBA" id="ARBA00022777"/>
    </source>
</evidence>
<keyword evidence="6 16" id="KW-0418">Kinase</keyword>
<evidence type="ECO:0000313" key="17">
    <source>
        <dbReference type="Proteomes" id="UP000190064"/>
    </source>
</evidence>
<name>A0A1T1HBD1_OCELI</name>
<dbReference type="Gene3D" id="1.10.287.130">
    <property type="match status" value="1"/>
</dbReference>
<comment type="caution">
    <text evidence="16">The sequence shown here is derived from an EMBL/GenBank/DDBJ whole genome shotgun (WGS) entry which is preliminary data.</text>
</comment>
<dbReference type="Pfam" id="PF00512">
    <property type="entry name" value="HisKA"/>
    <property type="match status" value="1"/>
</dbReference>
<evidence type="ECO:0000256" key="3">
    <source>
        <dbReference type="ARBA" id="ARBA00022553"/>
    </source>
</evidence>
<dbReference type="InterPro" id="IPR003594">
    <property type="entry name" value="HATPase_dom"/>
</dbReference>
<keyword evidence="9" id="KW-0902">Two-component regulatory system</keyword>
<dbReference type="InterPro" id="IPR004358">
    <property type="entry name" value="Sig_transdc_His_kin-like_C"/>
</dbReference>
<evidence type="ECO:0000256" key="12">
    <source>
        <dbReference type="ARBA" id="ARBA00039567"/>
    </source>
</evidence>
<dbReference type="PANTHER" id="PTHR43065:SF16">
    <property type="entry name" value="SENSORY HISTIDINE KINASE_PHOSPHATASE NTRB"/>
    <property type="match status" value="1"/>
</dbReference>
<keyword evidence="3" id="KW-0597">Phosphoprotein</keyword>
<dbReference type="InterPro" id="IPR035965">
    <property type="entry name" value="PAS-like_dom_sf"/>
</dbReference>
<dbReference type="SUPFAM" id="SSF47384">
    <property type="entry name" value="Homodimeric domain of signal transducing histidine kinase"/>
    <property type="match status" value="1"/>
</dbReference>
<evidence type="ECO:0000256" key="7">
    <source>
        <dbReference type="ARBA" id="ARBA00022801"/>
    </source>
</evidence>
<dbReference type="Gene3D" id="3.30.565.10">
    <property type="entry name" value="Histidine kinase-like ATPase, C-terminal domain"/>
    <property type="match status" value="1"/>
</dbReference>
<dbReference type="Proteomes" id="UP000190064">
    <property type="component" value="Unassembled WGS sequence"/>
</dbReference>
<dbReference type="CDD" id="cd00130">
    <property type="entry name" value="PAS"/>
    <property type="match status" value="1"/>
</dbReference>
<accession>A0A1T1HBD1</accession>
<dbReference type="CDD" id="cd00082">
    <property type="entry name" value="HisKA"/>
    <property type="match status" value="1"/>
</dbReference>
<organism evidence="16 17">
    <name type="scientific">Oceanospirillum linum</name>
    <dbReference type="NCBI Taxonomy" id="966"/>
    <lineage>
        <taxon>Bacteria</taxon>
        <taxon>Pseudomonadati</taxon>
        <taxon>Pseudomonadota</taxon>
        <taxon>Gammaproteobacteria</taxon>
        <taxon>Oceanospirillales</taxon>
        <taxon>Oceanospirillaceae</taxon>
        <taxon>Oceanospirillum</taxon>
    </lineage>
</organism>
<feature type="domain" description="Histidine kinase" evidence="15">
    <location>
        <begin position="138"/>
        <end position="354"/>
    </location>
</feature>
<evidence type="ECO:0000259" key="15">
    <source>
        <dbReference type="PROSITE" id="PS50109"/>
    </source>
</evidence>
<dbReference type="InterPro" id="IPR005467">
    <property type="entry name" value="His_kinase_dom"/>
</dbReference>
<dbReference type="Gene3D" id="3.30.450.20">
    <property type="entry name" value="PAS domain"/>
    <property type="match status" value="1"/>
</dbReference>
<reference evidence="16" key="1">
    <citation type="submission" date="2017-02" db="EMBL/GenBank/DDBJ databases">
        <title>Draft Genome Sequence of the Salt Water Bacterium Oceanospirillum linum ATCC 11336.</title>
        <authorList>
            <person name="Trachtenberg A.M."/>
            <person name="Carney J.G."/>
            <person name="Linnane J.D."/>
            <person name="Rheaume B.A."/>
            <person name="Pitts N.L."/>
            <person name="Mykles D.L."/>
            <person name="Maclea K.S."/>
        </authorList>
    </citation>
    <scope>NUCLEOTIDE SEQUENCE [LARGE SCALE GENOMIC DNA]</scope>
    <source>
        <strain evidence="16">ATCC 11336</strain>
    </source>
</reference>
<evidence type="ECO:0000256" key="8">
    <source>
        <dbReference type="ARBA" id="ARBA00022840"/>
    </source>
</evidence>
<dbReference type="SMART" id="SM00387">
    <property type="entry name" value="HATPase_c"/>
    <property type="match status" value="1"/>
</dbReference>
<dbReference type="NCBIfam" id="NF008293">
    <property type="entry name" value="PRK11073.1"/>
    <property type="match status" value="1"/>
</dbReference>
<dbReference type="STRING" id="966.BTA35_0209215"/>
<keyword evidence="17" id="KW-1185">Reference proteome</keyword>
<dbReference type="PANTHER" id="PTHR43065">
    <property type="entry name" value="SENSOR HISTIDINE KINASE"/>
    <property type="match status" value="1"/>
</dbReference>
<dbReference type="InterPro" id="IPR036890">
    <property type="entry name" value="HATPase_C_sf"/>
</dbReference>
<dbReference type="InterPro" id="IPR000014">
    <property type="entry name" value="PAS"/>
</dbReference>
<dbReference type="InterPro" id="IPR036097">
    <property type="entry name" value="HisK_dim/P_sf"/>
</dbReference>
<dbReference type="NCBIfam" id="TIGR00229">
    <property type="entry name" value="sensory_box"/>
    <property type="match status" value="1"/>
</dbReference>
<dbReference type="GO" id="GO:0006355">
    <property type="term" value="P:regulation of DNA-templated transcription"/>
    <property type="evidence" value="ECO:0007669"/>
    <property type="project" value="InterPro"/>
</dbReference>
<dbReference type="InterPro" id="IPR003661">
    <property type="entry name" value="HisK_dim/P_dom"/>
</dbReference>
<keyword evidence="10" id="KW-0535">Nitrogen fixation</keyword>
<evidence type="ECO:0000256" key="14">
    <source>
        <dbReference type="ARBA" id="ARBA00043094"/>
    </source>
</evidence>
<dbReference type="PRINTS" id="PR00344">
    <property type="entry name" value="BCTRLSENSOR"/>
</dbReference>
<dbReference type="RefSeq" id="WP_078319519.1">
    <property type="nucleotide sequence ID" value="NZ_FXTS01000003.1"/>
</dbReference>
<dbReference type="EMBL" id="MTSD02000003">
    <property type="protein sequence ID" value="OOV87164.1"/>
    <property type="molecule type" value="Genomic_DNA"/>
</dbReference>
<keyword evidence="7" id="KW-0378">Hydrolase</keyword>
<keyword evidence="4" id="KW-0808">Transferase</keyword>
<evidence type="ECO:0000256" key="10">
    <source>
        <dbReference type="ARBA" id="ARBA00023231"/>
    </source>
</evidence>
<dbReference type="Pfam" id="PF00989">
    <property type="entry name" value="PAS"/>
    <property type="match status" value="1"/>
</dbReference>
<dbReference type="SUPFAM" id="SSF55785">
    <property type="entry name" value="PYP-like sensor domain (PAS domain)"/>
    <property type="match status" value="1"/>
</dbReference>
<dbReference type="GO" id="GO:0016787">
    <property type="term" value="F:hydrolase activity"/>
    <property type="evidence" value="ECO:0007669"/>
    <property type="project" value="UniProtKB-KW"/>
</dbReference>
<comment type="catalytic activity">
    <reaction evidence="1">
        <text>ATP + protein L-histidine = ADP + protein N-phospho-L-histidine.</text>
        <dbReference type="EC" id="2.7.13.3"/>
    </reaction>
</comment>
<dbReference type="EC" id="2.7.13.3" evidence="2"/>
<dbReference type="SMART" id="SM00091">
    <property type="entry name" value="PAS"/>
    <property type="match status" value="1"/>
</dbReference>
<comment type="function">
    <text evidence="11">Member of the two-component regulatory system NtrB/NtrC, which controls expression of the nitrogen-regulated (ntr) genes in response to nitrogen limitation. Under conditions of nitrogen limitation, NtrB autophosphorylates and transfers the phosphoryl group to NtrC. In the presence of nitrogen, acts as a phosphatase that dephosphorylates and inactivates NtrC.</text>
</comment>
<proteinExistence type="predicted"/>
<sequence length="360" mass="40520">MSKTDHHKLLLDNLSTAVIQVDHKLRLVYLNPAAEMLFACGANRAIGMPVNQLFIENDSTPEAWKQAANAGHPFTKRESQIVLPNGSRNIVDYTVSPVLTPEGYYLVVELQPRDRLLKISKEEELLAQQDTLRTLVRGMAHEIKNPLGGIRGAAQLLERELPEESLKDYTEVIISEADRLRNLVDRMLGPRKMPNLSSLNIHKVLEHVYALVAAESEGSIKLVRDYDPSLPDLVGDQEQLIQAILNIVRNAMQVLEESQQQDKRITFRTRAKRQFTLGAERHRLLCQVEIIDNGPGIPPELLETLFYPLVTGRAEGTGLGLSIAQTILHQHHGLIECESKPGKTLFRLLIPLEQRNEQTL</sequence>
<evidence type="ECO:0000256" key="4">
    <source>
        <dbReference type="ARBA" id="ARBA00022679"/>
    </source>
</evidence>
<evidence type="ECO:0000256" key="5">
    <source>
        <dbReference type="ARBA" id="ARBA00022741"/>
    </source>
</evidence>
<evidence type="ECO:0000256" key="11">
    <source>
        <dbReference type="ARBA" id="ARBA00037696"/>
    </source>
</evidence>
<dbReference type="GO" id="GO:0000155">
    <property type="term" value="F:phosphorelay sensor kinase activity"/>
    <property type="evidence" value="ECO:0007669"/>
    <property type="project" value="InterPro"/>
</dbReference>
<dbReference type="Pfam" id="PF02518">
    <property type="entry name" value="HATPase_c"/>
    <property type="match status" value="1"/>
</dbReference>
<dbReference type="AlphaFoldDB" id="A0A1T1HBD1"/>
<dbReference type="PROSITE" id="PS50109">
    <property type="entry name" value="HIS_KIN"/>
    <property type="match status" value="1"/>
</dbReference>
<protein>
    <recommendedName>
        <fullName evidence="12">Sensory histidine kinase/phosphatase NtrB</fullName>
        <ecNumber evidence="2">2.7.13.3</ecNumber>
    </recommendedName>
    <alternativeName>
        <fullName evidence="13">Nitrogen regulation protein NR(II)</fullName>
    </alternativeName>
    <alternativeName>
        <fullName evidence="14">Nitrogen regulator II</fullName>
    </alternativeName>
</protein>
<dbReference type="SMART" id="SM00388">
    <property type="entry name" value="HisKA"/>
    <property type="match status" value="1"/>
</dbReference>
<keyword evidence="5" id="KW-0547">Nucleotide-binding</keyword>
<evidence type="ECO:0000313" key="16">
    <source>
        <dbReference type="EMBL" id="OOV87164.1"/>
    </source>
</evidence>
<gene>
    <name evidence="16" type="ORF">BTA35_0209215</name>
</gene>
<dbReference type="SUPFAM" id="SSF55874">
    <property type="entry name" value="ATPase domain of HSP90 chaperone/DNA topoisomerase II/histidine kinase"/>
    <property type="match status" value="1"/>
</dbReference>
<evidence type="ECO:0000256" key="2">
    <source>
        <dbReference type="ARBA" id="ARBA00012438"/>
    </source>
</evidence>
<keyword evidence="8" id="KW-0067">ATP-binding</keyword>
<evidence type="ECO:0000256" key="13">
    <source>
        <dbReference type="ARBA" id="ARBA00042313"/>
    </source>
</evidence>
<evidence type="ECO:0000256" key="9">
    <source>
        <dbReference type="ARBA" id="ARBA00023012"/>
    </source>
</evidence>